<evidence type="ECO:0000313" key="2">
    <source>
        <dbReference type="Proteomes" id="UP001266305"/>
    </source>
</evidence>
<accession>A0ABQ9UTB6</accession>
<sequence>ADDRLCCGNGGRWQQIHHETMWAARALLRGACKGGERARPGLAPRGPRHPQHPLCAPCCASICFAPLRVGPARRPCGPSSGSP</sequence>
<dbReference type="EMBL" id="JASSZA010000010">
    <property type="protein sequence ID" value="KAK2100005.1"/>
    <property type="molecule type" value="Genomic_DNA"/>
</dbReference>
<proteinExistence type="predicted"/>
<feature type="non-terminal residue" evidence="1">
    <location>
        <position position="83"/>
    </location>
</feature>
<keyword evidence="2" id="KW-1185">Reference proteome</keyword>
<organism evidence="1 2">
    <name type="scientific">Saguinus oedipus</name>
    <name type="common">Cotton-top tamarin</name>
    <name type="synonym">Oedipomidas oedipus</name>
    <dbReference type="NCBI Taxonomy" id="9490"/>
    <lineage>
        <taxon>Eukaryota</taxon>
        <taxon>Metazoa</taxon>
        <taxon>Chordata</taxon>
        <taxon>Craniata</taxon>
        <taxon>Vertebrata</taxon>
        <taxon>Euteleostomi</taxon>
        <taxon>Mammalia</taxon>
        <taxon>Eutheria</taxon>
        <taxon>Euarchontoglires</taxon>
        <taxon>Primates</taxon>
        <taxon>Haplorrhini</taxon>
        <taxon>Platyrrhini</taxon>
        <taxon>Cebidae</taxon>
        <taxon>Callitrichinae</taxon>
        <taxon>Saguinus</taxon>
    </lineage>
</organism>
<evidence type="ECO:0000313" key="1">
    <source>
        <dbReference type="EMBL" id="KAK2100005.1"/>
    </source>
</evidence>
<reference evidence="1 2" key="1">
    <citation type="submission" date="2023-05" db="EMBL/GenBank/DDBJ databases">
        <title>B98-5 Cell Line De Novo Hybrid Assembly: An Optical Mapping Approach.</title>
        <authorList>
            <person name="Kananen K."/>
            <person name="Auerbach J.A."/>
            <person name="Kautto E."/>
            <person name="Blachly J.S."/>
        </authorList>
    </citation>
    <scope>NUCLEOTIDE SEQUENCE [LARGE SCALE GENOMIC DNA]</scope>
    <source>
        <strain evidence="1">B95-8</strain>
        <tissue evidence="1">Cell line</tissue>
    </source>
</reference>
<feature type="non-terminal residue" evidence="1">
    <location>
        <position position="1"/>
    </location>
</feature>
<dbReference type="Proteomes" id="UP001266305">
    <property type="component" value="Unassembled WGS sequence"/>
</dbReference>
<comment type="caution">
    <text evidence="1">The sequence shown here is derived from an EMBL/GenBank/DDBJ whole genome shotgun (WGS) entry which is preliminary data.</text>
</comment>
<protein>
    <submittedName>
        <fullName evidence="1">Uncharacterized protein</fullName>
    </submittedName>
</protein>
<name>A0ABQ9UTB6_SAGOE</name>
<gene>
    <name evidence="1" type="ORF">P7K49_021353</name>
</gene>